<dbReference type="Proteomes" id="UP000887159">
    <property type="component" value="Unassembled WGS sequence"/>
</dbReference>
<evidence type="ECO:0000313" key="2">
    <source>
        <dbReference type="Proteomes" id="UP000887159"/>
    </source>
</evidence>
<dbReference type="EMBL" id="BMAU01021363">
    <property type="protein sequence ID" value="GFY23495.1"/>
    <property type="molecule type" value="Genomic_DNA"/>
</dbReference>
<evidence type="ECO:0000313" key="1">
    <source>
        <dbReference type="EMBL" id="GFY23495.1"/>
    </source>
</evidence>
<organism evidence="1 2">
    <name type="scientific">Trichonephila clavipes</name>
    <name type="common">Golden silk orbweaver</name>
    <name type="synonym">Nephila clavipes</name>
    <dbReference type="NCBI Taxonomy" id="2585209"/>
    <lineage>
        <taxon>Eukaryota</taxon>
        <taxon>Metazoa</taxon>
        <taxon>Ecdysozoa</taxon>
        <taxon>Arthropoda</taxon>
        <taxon>Chelicerata</taxon>
        <taxon>Arachnida</taxon>
        <taxon>Araneae</taxon>
        <taxon>Araneomorphae</taxon>
        <taxon>Entelegynae</taxon>
        <taxon>Araneoidea</taxon>
        <taxon>Nephilidae</taxon>
        <taxon>Trichonephila</taxon>
    </lineage>
</organism>
<dbReference type="AlphaFoldDB" id="A0A8X6VW22"/>
<sequence>MNSDNDSIIMESDASKINAECPSDPVEYTISANYSQNPSESVKERNLNIINERPSQTPADPKITVSGTLLWIHRNINCQVMTQRANLKKFEEKSHPLTREASSRRRLSLFLQMAKSRDKKRTQSEAVHFPLTYDPATHRKEIHPLTPEASSRRRPSLDPLFFTEAKSRDTKRTHLFRPLSTFLLTYDPATHRKEIHPLTPEASSRRRLSLDPLFFTEAKSRDTKRTHLFRPLSTFVLTYDPATHRKEIHPLTPDASSRRRLSLDPFSFTEAKKSRYKTNSPVSTAVHFPSNRKEIHPLTPEASSRRRLSLDLFFFTEAKSRDTKRTHLFRPLSTFLLTYDPATHRKEIHPLTPEASSRRRLSLDPLFFTEAKSRDTKRTHLFRPLSTFVLTYDPATHRKEIHPLTPEASSRRRLSLDPLFFTEAKSRDTKRTHLFRQLSTFLLTYDPATHRKEIHPLTPEASSRRRLSLDPFFFTEAKSRDTKRTHLFRQLSTFLLTYDPATHRKEIHPLTPEASSRRRLSLAPLFFTEAKSRDTKRTHLFRPLSTFLLTYDPATHRKEIHPLTPEASSRRRPSLDPLFFTEAKSRDTKRTHLFRPLSTFLLTYDPATHRKEIHPLTPEASSRRRLSLAPLFFTEAKSRDTKRTHLFRQLSTFLLTYDPATHRKEIHPLTPEASSRRRLSLDPLFFTEAKSRDTKRTHLFRQLSTFLLTYDPATHRKEIHPLTPEASSRRRLSLGPFFFTEAKSRDTKRTHLFRQLSTFLLTYDPATHRKEIHPLTPEASSRRRLSLDPLFFTEAKSRDTKRTHLFRPLSTFLLTYDPATHRKEIHPLTPEASSRRRLSLDPLFFTEAKSRDTKRTHLFRPLSTFLLTYDPATHRKEIHPLTPEASSRRRLSLDPLFFTEAKSRDTKRTHLFRPLSTFVLTYDPATHVWKGVSAIIKREYQGLYSQYRNGDKWITVRTDFCPGRADGGWDRVPGRPRATTPAEDRFQLFRHEGEEPLLCRSLLQTTFKHQEEESPLLRCEIVHNAGLYARRPVVCVPLNGRQRRNRLCWAREHVSWTQQQWASVLFTDESRFTMESDSGRLLIWREQRTRYHQSNTVERHSYRGGGILVWAGISLGGHTDLHVFHGGTVTGLRYRDEILDPYVRPYAAAIGNDFILMDDNARPHRARIVEEYLEDHGLERME</sequence>
<dbReference type="Gene3D" id="3.30.420.10">
    <property type="entry name" value="Ribonuclease H-like superfamily/Ribonuclease H"/>
    <property type="match status" value="1"/>
</dbReference>
<protein>
    <submittedName>
        <fullName evidence="1">Transposable element Tcb2 transposase</fullName>
    </submittedName>
</protein>
<dbReference type="InterPro" id="IPR036397">
    <property type="entry name" value="RNaseH_sf"/>
</dbReference>
<dbReference type="GO" id="GO:0003676">
    <property type="term" value="F:nucleic acid binding"/>
    <property type="evidence" value="ECO:0007669"/>
    <property type="project" value="InterPro"/>
</dbReference>
<reference evidence="1" key="1">
    <citation type="submission" date="2020-08" db="EMBL/GenBank/DDBJ databases">
        <title>Multicomponent nature underlies the extraordinary mechanical properties of spider dragline silk.</title>
        <authorList>
            <person name="Kono N."/>
            <person name="Nakamura H."/>
            <person name="Mori M."/>
            <person name="Yoshida Y."/>
            <person name="Ohtoshi R."/>
            <person name="Malay A.D."/>
            <person name="Moran D.A.P."/>
            <person name="Tomita M."/>
            <person name="Numata K."/>
            <person name="Arakawa K."/>
        </authorList>
    </citation>
    <scope>NUCLEOTIDE SEQUENCE</scope>
</reference>
<keyword evidence="2" id="KW-1185">Reference proteome</keyword>
<comment type="caution">
    <text evidence="1">The sequence shown here is derived from an EMBL/GenBank/DDBJ whole genome shotgun (WGS) entry which is preliminary data.</text>
</comment>
<accession>A0A8X6VW22</accession>
<name>A0A8X6VW22_TRICX</name>
<gene>
    <name evidence="1" type="primary">TCB2_347</name>
    <name evidence="1" type="ORF">TNCV_3941871</name>
</gene>
<proteinExistence type="predicted"/>